<dbReference type="AlphaFoldDB" id="A0AAV5MP36"/>
<evidence type="ECO:0000313" key="1">
    <source>
        <dbReference type="EMBL" id="GKV50598.1"/>
    </source>
</evidence>
<evidence type="ECO:0000313" key="2">
    <source>
        <dbReference type="Proteomes" id="UP001054252"/>
    </source>
</evidence>
<proteinExistence type="predicted"/>
<gene>
    <name evidence="1" type="ORF">SLEP1_g57301</name>
</gene>
<comment type="caution">
    <text evidence="1">The sequence shown here is derived from an EMBL/GenBank/DDBJ whole genome shotgun (WGS) entry which is preliminary data.</text>
</comment>
<organism evidence="1 2">
    <name type="scientific">Rubroshorea leprosula</name>
    <dbReference type="NCBI Taxonomy" id="152421"/>
    <lineage>
        <taxon>Eukaryota</taxon>
        <taxon>Viridiplantae</taxon>
        <taxon>Streptophyta</taxon>
        <taxon>Embryophyta</taxon>
        <taxon>Tracheophyta</taxon>
        <taxon>Spermatophyta</taxon>
        <taxon>Magnoliopsida</taxon>
        <taxon>eudicotyledons</taxon>
        <taxon>Gunneridae</taxon>
        <taxon>Pentapetalae</taxon>
        <taxon>rosids</taxon>
        <taxon>malvids</taxon>
        <taxon>Malvales</taxon>
        <taxon>Dipterocarpaceae</taxon>
        <taxon>Rubroshorea</taxon>
    </lineage>
</organism>
<protein>
    <submittedName>
        <fullName evidence="1">Uncharacterized protein</fullName>
    </submittedName>
</protein>
<dbReference type="Proteomes" id="UP001054252">
    <property type="component" value="Unassembled WGS sequence"/>
</dbReference>
<dbReference type="EMBL" id="BPVZ01000380">
    <property type="protein sequence ID" value="GKV50598.1"/>
    <property type="molecule type" value="Genomic_DNA"/>
</dbReference>
<name>A0AAV5MP36_9ROSI</name>
<keyword evidence="2" id="KW-1185">Reference proteome</keyword>
<reference evidence="1 2" key="1">
    <citation type="journal article" date="2021" name="Commun. Biol.">
        <title>The genome of Shorea leprosula (Dipterocarpaceae) highlights the ecological relevance of drought in aseasonal tropical rainforests.</title>
        <authorList>
            <person name="Ng K.K.S."/>
            <person name="Kobayashi M.J."/>
            <person name="Fawcett J.A."/>
            <person name="Hatakeyama M."/>
            <person name="Paape T."/>
            <person name="Ng C.H."/>
            <person name="Ang C.C."/>
            <person name="Tnah L.H."/>
            <person name="Lee C.T."/>
            <person name="Nishiyama T."/>
            <person name="Sese J."/>
            <person name="O'Brien M.J."/>
            <person name="Copetti D."/>
            <person name="Mohd Noor M.I."/>
            <person name="Ong R.C."/>
            <person name="Putra M."/>
            <person name="Sireger I.Z."/>
            <person name="Indrioko S."/>
            <person name="Kosugi Y."/>
            <person name="Izuno A."/>
            <person name="Isagi Y."/>
            <person name="Lee S.L."/>
            <person name="Shimizu K.K."/>
        </authorList>
    </citation>
    <scope>NUCLEOTIDE SEQUENCE [LARGE SCALE GENOMIC DNA]</scope>
    <source>
        <strain evidence="1">214</strain>
    </source>
</reference>
<accession>A0AAV5MP36</accession>
<sequence length="45" mass="4902">MGVIYARVDGMVSRSLERPTKGSCQSVSLTVDCVECSLPFFICLC</sequence>